<dbReference type="Proteomes" id="UP000298438">
    <property type="component" value="Unassembled WGS sequence"/>
</dbReference>
<dbReference type="AlphaFoldDB" id="A0A4Y9RQW6"/>
<accession>A0A4Y9RQW6</accession>
<reference evidence="1 2" key="1">
    <citation type="submission" date="2019-03" db="EMBL/GenBank/DDBJ databases">
        <title>Draft Genome Sequence of Massilia arenosa sp. nov., a Novel Massilia Species Isolated from a Sandy-loam Maize Soil.</title>
        <authorList>
            <person name="Raths R."/>
            <person name="Peta V."/>
            <person name="Bucking H."/>
        </authorList>
    </citation>
    <scope>NUCLEOTIDE SEQUENCE [LARGE SCALE GENOMIC DNA]</scope>
    <source>
        <strain evidence="1 2">MC02</strain>
    </source>
</reference>
<evidence type="ECO:0000313" key="2">
    <source>
        <dbReference type="Proteomes" id="UP000298438"/>
    </source>
</evidence>
<dbReference type="RefSeq" id="WP_135209222.1">
    <property type="nucleotide sequence ID" value="NZ_SPVF01000259.1"/>
</dbReference>
<dbReference type="Pfam" id="PF08713">
    <property type="entry name" value="DNA_alkylation"/>
    <property type="match status" value="1"/>
</dbReference>
<organism evidence="1 2">
    <name type="scientific">Zemynaea arenosa</name>
    <dbReference type="NCBI Taxonomy" id="2561931"/>
    <lineage>
        <taxon>Bacteria</taxon>
        <taxon>Pseudomonadati</taxon>
        <taxon>Pseudomonadota</taxon>
        <taxon>Betaproteobacteria</taxon>
        <taxon>Burkholderiales</taxon>
        <taxon>Oxalobacteraceae</taxon>
        <taxon>Telluria group</taxon>
        <taxon>Zemynaea</taxon>
    </lineage>
</organism>
<name>A0A4Y9RQW6_9BURK</name>
<proteinExistence type="predicted"/>
<dbReference type="InterPro" id="IPR016024">
    <property type="entry name" value="ARM-type_fold"/>
</dbReference>
<evidence type="ECO:0000313" key="1">
    <source>
        <dbReference type="EMBL" id="TFW11474.1"/>
    </source>
</evidence>
<dbReference type="EMBL" id="SPVF01000259">
    <property type="protein sequence ID" value="TFW11474.1"/>
    <property type="molecule type" value="Genomic_DNA"/>
</dbReference>
<dbReference type="Gene3D" id="1.20.1660.10">
    <property type="entry name" value="Hypothetical protein (EF3068)"/>
    <property type="match status" value="1"/>
</dbReference>
<dbReference type="CDD" id="cd07064">
    <property type="entry name" value="AlkD_like_1"/>
    <property type="match status" value="1"/>
</dbReference>
<dbReference type="OrthoDB" id="9775346at2"/>
<protein>
    <submittedName>
        <fullName evidence="1">DNA alkylation repair protein</fullName>
    </submittedName>
</protein>
<comment type="caution">
    <text evidence="1">The sequence shown here is derived from an EMBL/GenBank/DDBJ whole genome shotgun (WGS) entry which is preliminary data.</text>
</comment>
<dbReference type="InterPro" id="IPR014825">
    <property type="entry name" value="DNA_alkylation"/>
</dbReference>
<dbReference type="Gene3D" id="1.25.40.290">
    <property type="entry name" value="ARM repeat domains"/>
    <property type="match status" value="1"/>
</dbReference>
<keyword evidence="2" id="KW-1185">Reference proteome</keyword>
<dbReference type="PANTHER" id="PTHR34070">
    <property type="entry name" value="ARMADILLO-TYPE FOLD"/>
    <property type="match status" value="1"/>
</dbReference>
<dbReference type="PANTHER" id="PTHR34070:SF1">
    <property type="entry name" value="DNA ALKYLATION REPAIR PROTEIN"/>
    <property type="match status" value="1"/>
</dbReference>
<sequence>MILVDQITLALRPLADPAKAPAMRAYMKDRYPFLGVQTPQRRAATAPVLRDAKPLPVAALLDAARLLWALPEREYQYAALDLLDKYRKRLEPRDLDELLALVRTKSWWDTVDALAVIIGSVVRRHRSEQARMDACLVHEDLWTRRVAMLHQLGWRGDTDEARLFTYARTLAPETDFFIRKAIGWALRDYARHAPDAVATFLAAEGGRLSPLTRREAGKHLA</sequence>
<gene>
    <name evidence="1" type="ORF">E4L96_21260</name>
</gene>
<dbReference type="SUPFAM" id="SSF48371">
    <property type="entry name" value="ARM repeat"/>
    <property type="match status" value="1"/>
</dbReference>